<dbReference type="RefSeq" id="WP_012596955.1">
    <property type="nucleotide sequence ID" value="NC_011726.1"/>
</dbReference>
<dbReference type="Pfam" id="PF00535">
    <property type="entry name" value="Glycos_transf_2"/>
    <property type="match status" value="1"/>
</dbReference>
<dbReference type="GO" id="GO:0016757">
    <property type="term" value="F:glycosyltransferase activity"/>
    <property type="evidence" value="ECO:0007669"/>
    <property type="project" value="UniProtKB-KW"/>
</dbReference>
<evidence type="ECO:0000256" key="5">
    <source>
        <dbReference type="ARBA" id="ARBA00023136"/>
    </source>
</evidence>
<dbReference type="InterPro" id="IPR026461">
    <property type="entry name" value="Trfase_2_rSAM/seldom_assoc"/>
</dbReference>
<dbReference type="KEGG" id="cyp:PCC8801_3745"/>
<evidence type="ECO:0000259" key="10">
    <source>
        <dbReference type="Pfam" id="PF00535"/>
    </source>
</evidence>
<comment type="pathway">
    <text evidence="7">Carotenoid biosynthesis; staphyloxanthin biosynthesis; staphyloxanthin from farnesyl diphosphate: step 4/5.</text>
</comment>
<dbReference type="InterPro" id="IPR029044">
    <property type="entry name" value="Nucleotide-diphossugar_trans"/>
</dbReference>
<evidence type="ECO:0000256" key="8">
    <source>
        <dbReference type="ARBA" id="ARBA00038120"/>
    </source>
</evidence>
<keyword evidence="4 11" id="KW-0808">Transferase</keyword>
<evidence type="ECO:0000256" key="9">
    <source>
        <dbReference type="ARBA" id="ARBA00040345"/>
    </source>
</evidence>
<dbReference type="SUPFAM" id="SSF53448">
    <property type="entry name" value="Nucleotide-diphospho-sugar transferases"/>
    <property type="match status" value="1"/>
</dbReference>
<evidence type="ECO:0000256" key="2">
    <source>
        <dbReference type="ARBA" id="ARBA00022475"/>
    </source>
</evidence>
<keyword evidence="12" id="KW-1185">Reference proteome</keyword>
<evidence type="ECO:0000313" key="11">
    <source>
        <dbReference type="EMBL" id="ACK67697.1"/>
    </source>
</evidence>
<evidence type="ECO:0000313" key="12">
    <source>
        <dbReference type="Proteomes" id="UP000008204"/>
    </source>
</evidence>
<dbReference type="GO" id="GO:0005886">
    <property type="term" value="C:plasma membrane"/>
    <property type="evidence" value="ECO:0007669"/>
    <property type="project" value="UniProtKB-SubCell"/>
</dbReference>
<proteinExistence type="inferred from homology"/>
<protein>
    <recommendedName>
        <fullName evidence="9">4,4'-diaponeurosporenoate glycosyltransferase</fullName>
    </recommendedName>
</protein>
<comment type="function">
    <text evidence="6">Catalyzes the glycosylation of 4,4'-diaponeurosporenoate, i.e. the esterification of glucose at the C1'' position with the carboxyl group of 4,4'-diaponeurosporenic acid, to form glycosyl-4,4'-diaponeurosporenoate. This is a step in the biosynthesis of staphyloxanthin, an orange pigment present in most staphylococci strains.</text>
</comment>
<dbReference type="Proteomes" id="UP000008204">
    <property type="component" value="Chromosome"/>
</dbReference>
<dbReference type="OrthoDB" id="9810303at2"/>
<organism evidence="11 12">
    <name type="scientific">Rippkaea orientalis (strain PCC 8801 / RF-1)</name>
    <name type="common">Cyanothece sp. (strain PCC 8801)</name>
    <dbReference type="NCBI Taxonomy" id="41431"/>
    <lineage>
        <taxon>Bacteria</taxon>
        <taxon>Bacillati</taxon>
        <taxon>Cyanobacteriota</taxon>
        <taxon>Cyanophyceae</taxon>
        <taxon>Oscillatoriophycideae</taxon>
        <taxon>Chroococcales</taxon>
        <taxon>Aphanothecaceae</taxon>
        <taxon>Rippkaea</taxon>
        <taxon>Rippkaea orientalis</taxon>
    </lineage>
</organism>
<dbReference type="Gene3D" id="3.90.550.10">
    <property type="entry name" value="Spore Coat Polysaccharide Biosynthesis Protein SpsA, Chain A"/>
    <property type="match status" value="1"/>
</dbReference>
<dbReference type="NCBIfam" id="TIGR04283">
    <property type="entry name" value="glyco_like_mftF"/>
    <property type="match status" value="1"/>
</dbReference>
<dbReference type="PANTHER" id="PTHR43646:SF2">
    <property type="entry name" value="GLYCOSYLTRANSFERASE 2-LIKE DOMAIN-CONTAINING PROTEIN"/>
    <property type="match status" value="1"/>
</dbReference>
<keyword evidence="5" id="KW-0472">Membrane</keyword>
<dbReference type="CDD" id="cd02522">
    <property type="entry name" value="GT_2_like_a"/>
    <property type="match status" value="1"/>
</dbReference>
<feature type="domain" description="Glycosyltransferase 2-like" evidence="10">
    <location>
        <begin position="5"/>
        <end position="116"/>
    </location>
</feature>
<accession>B7K2Z6</accession>
<dbReference type="eggNOG" id="COG1216">
    <property type="taxonomic scope" value="Bacteria"/>
</dbReference>
<name>B7K2Z6_RIPO1</name>
<dbReference type="EMBL" id="CP001287">
    <property type="protein sequence ID" value="ACK67697.1"/>
    <property type="molecule type" value="Genomic_DNA"/>
</dbReference>
<gene>
    <name evidence="11" type="ordered locus">PCC8801_3745</name>
</gene>
<evidence type="ECO:0000256" key="3">
    <source>
        <dbReference type="ARBA" id="ARBA00022676"/>
    </source>
</evidence>
<evidence type="ECO:0000256" key="1">
    <source>
        <dbReference type="ARBA" id="ARBA00004236"/>
    </source>
</evidence>
<comment type="similarity">
    <text evidence="8">Belongs to the glycosyltransferase 2 family. CrtQ subfamily.</text>
</comment>
<dbReference type="CAZy" id="GT2">
    <property type="family name" value="Glycosyltransferase Family 2"/>
</dbReference>
<keyword evidence="2" id="KW-1003">Cell membrane</keyword>
<evidence type="ECO:0000256" key="6">
    <source>
        <dbReference type="ARBA" id="ARBA00037281"/>
    </source>
</evidence>
<comment type="subcellular location">
    <subcellularLocation>
        <location evidence="1">Cell membrane</location>
    </subcellularLocation>
</comment>
<reference evidence="12" key="1">
    <citation type="journal article" date="2011" name="MBio">
        <title>Novel metabolic attributes of the genus Cyanothece, comprising a group of unicellular nitrogen-fixing Cyanobacteria.</title>
        <authorList>
            <person name="Bandyopadhyay A."/>
            <person name="Elvitigala T."/>
            <person name="Welsh E."/>
            <person name="Stockel J."/>
            <person name="Liberton M."/>
            <person name="Min H."/>
            <person name="Sherman L.A."/>
            <person name="Pakrasi H.B."/>
        </authorList>
    </citation>
    <scope>NUCLEOTIDE SEQUENCE [LARGE SCALE GENOMIC DNA]</scope>
    <source>
        <strain evidence="12">PCC 8801</strain>
    </source>
</reference>
<evidence type="ECO:0000256" key="4">
    <source>
        <dbReference type="ARBA" id="ARBA00022679"/>
    </source>
</evidence>
<keyword evidence="3" id="KW-0328">Glycosyltransferase</keyword>
<dbReference type="HOGENOM" id="CLU_025996_17_3_3"/>
<dbReference type="STRING" id="41431.PCC8801_3745"/>
<dbReference type="AlphaFoldDB" id="B7K2Z6"/>
<dbReference type="PANTHER" id="PTHR43646">
    <property type="entry name" value="GLYCOSYLTRANSFERASE"/>
    <property type="match status" value="1"/>
</dbReference>
<sequence>MTKITIIIPVLNEENNITKILKNLQNDQDTEVIVVDGGSQDITVQLVEEMGIKIVVSPQAGRAFQMNYGALLATGDILLFLHADTILPQEYKTIITNLLSDKKVVGGAFELKIDLPQFSLRIIETLVNWRSRFFSLPYGDQAIFVKKSIFEGMGGFSALPIMEDFEFMQRLKKYGKIAIASAKVITSGRRWQKLGVLQTTLINQKIILGYYLGVSPDTLVRWYKGK</sequence>
<dbReference type="InterPro" id="IPR001173">
    <property type="entry name" value="Glyco_trans_2-like"/>
</dbReference>
<evidence type="ECO:0000256" key="7">
    <source>
        <dbReference type="ARBA" id="ARBA00037904"/>
    </source>
</evidence>